<dbReference type="GO" id="GO:0008703">
    <property type="term" value="F:5-amino-6-(5-phosphoribosylamino)uracil reductase activity"/>
    <property type="evidence" value="ECO:0007669"/>
    <property type="project" value="InterPro"/>
</dbReference>
<dbReference type="InterPro" id="IPR024072">
    <property type="entry name" value="DHFR-like_dom_sf"/>
</dbReference>
<gene>
    <name evidence="2" type="ORF">UFOPK2295_01748</name>
</gene>
<accession>A0A6J6NMB8</accession>
<dbReference type="AlphaFoldDB" id="A0A6J6NMB8"/>
<dbReference type="Pfam" id="PF01872">
    <property type="entry name" value="RibD_C"/>
    <property type="match status" value="1"/>
</dbReference>
<feature type="domain" description="Bacterial bifunctional deaminase-reductase C-terminal" evidence="1">
    <location>
        <begin position="79"/>
        <end position="252"/>
    </location>
</feature>
<dbReference type="SUPFAM" id="SSF53597">
    <property type="entry name" value="Dihydrofolate reductase-like"/>
    <property type="match status" value="1"/>
</dbReference>
<evidence type="ECO:0000259" key="1">
    <source>
        <dbReference type="Pfam" id="PF01872"/>
    </source>
</evidence>
<proteinExistence type="predicted"/>
<evidence type="ECO:0000313" key="2">
    <source>
        <dbReference type="EMBL" id="CAB4687861.1"/>
    </source>
</evidence>
<dbReference type="GO" id="GO:0009231">
    <property type="term" value="P:riboflavin biosynthetic process"/>
    <property type="evidence" value="ECO:0007669"/>
    <property type="project" value="InterPro"/>
</dbReference>
<organism evidence="2">
    <name type="scientific">freshwater metagenome</name>
    <dbReference type="NCBI Taxonomy" id="449393"/>
    <lineage>
        <taxon>unclassified sequences</taxon>
        <taxon>metagenomes</taxon>
        <taxon>ecological metagenomes</taxon>
    </lineage>
</organism>
<dbReference type="Gene3D" id="3.40.430.10">
    <property type="entry name" value="Dihydrofolate Reductase, subunit A"/>
    <property type="match status" value="1"/>
</dbReference>
<name>A0A6J6NMB8_9ZZZZ</name>
<sequence length="268" mass="28471">MQLLQRAALRTNESVTEYVVLVAANANNLLLWVHRDLQAAGGLAERAGAENGAVLVACHPVTLSRTGTTSYTWRMSRSVEICMITTLDGAIDVNGRSQPLGGPADQKRLIGLRALSSVVVVGAGTMRTENYGVPSKPGLRIGVVTLSCNLDFSAPLFASGSGFIITTTDAPDVPVDSIRAGVGRIDFAEVIAQLPEGMIHVEGGPQLNAALFDADVVDAINLTWSPRLTGSRGPSLSAAPHVMQRFTLASVKTEEEFVFARYERINNA</sequence>
<protein>
    <submittedName>
        <fullName evidence="2">Unannotated protein</fullName>
    </submittedName>
</protein>
<dbReference type="EMBL" id="CAEZWV010000065">
    <property type="protein sequence ID" value="CAB4687861.1"/>
    <property type="molecule type" value="Genomic_DNA"/>
</dbReference>
<reference evidence="2" key="1">
    <citation type="submission" date="2020-05" db="EMBL/GenBank/DDBJ databases">
        <authorList>
            <person name="Chiriac C."/>
            <person name="Salcher M."/>
            <person name="Ghai R."/>
            <person name="Kavagutti S V."/>
        </authorList>
    </citation>
    <scope>NUCLEOTIDE SEQUENCE</scope>
</reference>
<dbReference type="InterPro" id="IPR002734">
    <property type="entry name" value="RibDG_C"/>
</dbReference>